<keyword evidence="1" id="KW-0378">Hydrolase</keyword>
<protein>
    <submittedName>
        <fullName evidence="1">BstXI family restriction endonuclease</fullName>
        <ecNumber evidence="1">3.1.21.-</ecNumber>
    </submittedName>
</protein>
<reference evidence="1" key="1">
    <citation type="submission" date="2021-06" db="EMBL/GenBank/DDBJ databases">
        <title>New haloarchaea isolates fom saline soil.</title>
        <authorList>
            <person name="Duran-Viseras A."/>
            <person name="Sanchez-Porro C.S."/>
            <person name="Ventosa A."/>
        </authorList>
    </citation>
    <scope>NUCLEOTIDE SEQUENCE</scope>
    <source>
        <strain evidence="1">JCM 18369</strain>
    </source>
</reference>
<keyword evidence="1" id="KW-0540">Nuclease</keyword>
<dbReference type="GO" id="GO:0016787">
    <property type="term" value="F:hydrolase activity"/>
    <property type="evidence" value="ECO:0007669"/>
    <property type="project" value="UniProtKB-KW"/>
</dbReference>
<comment type="caution">
    <text evidence="1">The sequence shown here is derived from an EMBL/GenBank/DDBJ whole genome shotgun (WGS) entry which is preliminary data.</text>
</comment>
<dbReference type="Proteomes" id="UP001166304">
    <property type="component" value="Unassembled WGS sequence"/>
</dbReference>
<accession>A0AA41KI75</accession>
<organism evidence="1 2">
    <name type="scientific">Haloarcula salina</name>
    <dbReference type="NCBI Taxonomy" id="1429914"/>
    <lineage>
        <taxon>Archaea</taxon>
        <taxon>Methanobacteriati</taxon>
        <taxon>Methanobacteriota</taxon>
        <taxon>Stenosarchaea group</taxon>
        <taxon>Halobacteria</taxon>
        <taxon>Halobacteriales</taxon>
        <taxon>Haloarculaceae</taxon>
        <taxon>Haloarcula</taxon>
    </lineage>
</organism>
<proteinExistence type="predicted"/>
<dbReference type="EMBL" id="JAHQXE010000002">
    <property type="protein sequence ID" value="MBV0901403.1"/>
    <property type="molecule type" value="Genomic_DNA"/>
</dbReference>
<dbReference type="Pfam" id="PF09552">
    <property type="entry name" value="RE_BstXI"/>
    <property type="match status" value="1"/>
</dbReference>
<dbReference type="RefSeq" id="WP_162412617.1">
    <property type="nucleotide sequence ID" value="NZ_JAHQXE010000002.1"/>
</dbReference>
<dbReference type="EC" id="3.1.21.-" evidence="1"/>
<sequence>MGLEEWTDGSSSVELCPKEKYCNRLPSHSGKCKFFSKGMVDDLPEEVYNKLDKTAMTRGAQPKDRVPYQNRVRRWNRAVIPLEFKNTSPDGGYDNGYTIMVRPSQYFDEETGEEREDFPGDVNIGDNAFIFYSTRQEWDMFPPKDDWEPCKYVDSEGNEKRSMRGEVYHEGEYIARAPATVAEEKVVRGEAQGIRFFEYASERDTREAQFQLAYLAWKTEDMEDKAGTSLPNHLKTILEQRELIDREKFEEQNMIKDDTTICPLCREPIKAEELMSQVEQTQGRENLHNRITEANLFHLDALEPGRFTHKPYKLGWGHHHCNQVAHDDGVDRTLDWMEKVLRNNNRI</sequence>
<keyword evidence="1" id="KW-0255">Endonuclease</keyword>
<dbReference type="InterPro" id="IPR018578">
    <property type="entry name" value="Restrct_endonuc_II_BstXI"/>
</dbReference>
<name>A0AA41KI75_9EURY</name>
<gene>
    <name evidence="1" type="ORF">KTS37_06325</name>
</gene>
<evidence type="ECO:0000313" key="2">
    <source>
        <dbReference type="Proteomes" id="UP001166304"/>
    </source>
</evidence>
<dbReference type="AlphaFoldDB" id="A0AA41KI75"/>
<evidence type="ECO:0000313" key="1">
    <source>
        <dbReference type="EMBL" id="MBV0901403.1"/>
    </source>
</evidence>
<dbReference type="GO" id="GO:0004519">
    <property type="term" value="F:endonuclease activity"/>
    <property type="evidence" value="ECO:0007669"/>
    <property type="project" value="UniProtKB-KW"/>
</dbReference>
<keyword evidence="2" id="KW-1185">Reference proteome</keyword>